<dbReference type="Proteomes" id="UP000049983">
    <property type="component" value="Unassembled WGS sequence"/>
</dbReference>
<keyword evidence="2" id="KW-1185">Reference proteome</keyword>
<evidence type="ECO:0000313" key="2">
    <source>
        <dbReference type="Proteomes" id="UP000049983"/>
    </source>
</evidence>
<proteinExistence type="predicted"/>
<dbReference type="AlphaFoldDB" id="A0A0M7A8V3"/>
<gene>
    <name evidence="1" type="ORF">LA5096_02953</name>
</gene>
<dbReference type="GeneID" id="97670319"/>
<accession>A0A0M7A8V3</accession>
<protein>
    <submittedName>
        <fullName evidence="1">Uncharacterized protein</fullName>
    </submittedName>
</protein>
<sequence>MRPAQTDYDFEGYDVLHVKDVSRTDLGGTVIYDEVIPFDAGSHTPPNGTNGPTGSGGRITGAVQSRVVRSDNTKTLIFAYRFRDMTFFPGTGPQKKGSQLVNVEIVNISGFPKTAFPVEMYVLDKSQSLGAETLTGFYSGSGGFEFNTFLTEPQGTTFFEVLTKASRYRTGQYLSLEVDARGNGGGQHVVNLSRIAVPA</sequence>
<organism evidence="1 2">
    <name type="scientific">Roseibium album</name>
    <dbReference type="NCBI Taxonomy" id="311410"/>
    <lineage>
        <taxon>Bacteria</taxon>
        <taxon>Pseudomonadati</taxon>
        <taxon>Pseudomonadota</taxon>
        <taxon>Alphaproteobacteria</taxon>
        <taxon>Hyphomicrobiales</taxon>
        <taxon>Stappiaceae</taxon>
        <taxon>Roseibium</taxon>
    </lineage>
</organism>
<dbReference type="RefSeq" id="WP_055113864.1">
    <property type="nucleotide sequence ID" value="NZ_CXWA01000001.1"/>
</dbReference>
<dbReference type="OrthoDB" id="7056989at2"/>
<name>A0A0M7A8V3_9HYPH</name>
<reference evidence="2" key="1">
    <citation type="submission" date="2015-07" db="EMBL/GenBank/DDBJ databases">
        <authorList>
            <person name="Rodrigo-Torres Lidia"/>
            <person name="Arahal R.David."/>
        </authorList>
    </citation>
    <scope>NUCLEOTIDE SEQUENCE [LARGE SCALE GENOMIC DNA]</scope>
    <source>
        <strain evidence="2">CECT 5096</strain>
    </source>
</reference>
<evidence type="ECO:0000313" key="1">
    <source>
        <dbReference type="EMBL" id="CTQ71538.1"/>
    </source>
</evidence>
<dbReference type="EMBL" id="CXWC01000010">
    <property type="protein sequence ID" value="CTQ71538.1"/>
    <property type="molecule type" value="Genomic_DNA"/>
</dbReference>